<dbReference type="OrthoDB" id="9813532at2"/>
<feature type="domain" description="Peptidase C51" evidence="1">
    <location>
        <begin position="43"/>
        <end position="107"/>
    </location>
</feature>
<gene>
    <name evidence="2" type="ORF">AAY42_10060</name>
</gene>
<keyword evidence="3" id="KW-1185">Reference proteome</keyword>
<dbReference type="SUPFAM" id="SSF54001">
    <property type="entry name" value="Cysteine proteinases"/>
    <property type="match status" value="1"/>
</dbReference>
<name>A0A0Q1CGY9_9FLAO</name>
<evidence type="ECO:0000259" key="1">
    <source>
        <dbReference type="Pfam" id="PF05257"/>
    </source>
</evidence>
<dbReference type="AlphaFoldDB" id="A0A0Q1CGY9"/>
<dbReference type="InterPro" id="IPR007921">
    <property type="entry name" value="CHAP_dom"/>
</dbReference>
<dbReference type="InterPro" id="IPR013423">
    <property type="entry name" value="CHP02594"/>
</dbReference>
<dbReference type="RefSeq" id="WP_055394773.1">
    <property type="nucleotide sequence ID" value="NZ_LCTZ01000002.1"/>
</dbReference>
<evidence type="ECO:0000313" key="3">
    <source>
        <dbReference type="Proteomes" id="UP000050827"/>
    </source>
</evidence>
<dbReference type="InterPro" id="IPR038765">
    <property type="entry name" value="Papain-like_cys_pep_sf"/>
</dbReference>
<dbReference type="Gene3D" id="3.90.1720.10">
    <property type="entry name" value="endopeptidase domain like (from Nostoc punctiforme)"/>
    <property type="match status" value="1"/>
</dbReference>
<dbReference type="EMBL" id="LCTZ01000002">
    <property type="protein sequence ID" value="KQC30182.1"/>
    <property type="molecule type" value="Genomic_DNA"/>
</dbReference>
<proteinExistence type="predicted"/>
<accession>A0A0Q1CGY9</accession>
<sequence>MKCKIIEIALSQFGIREIVGEEDNPEVLKYFDDLGWDGKDLKDETAWCAALVYWVLLKAGYKVSGKLNARSLLRVGVKTEAPEMGDIVVLWRKSPDDWRGHTGFFIRETEDLIFILGGNQGNRVSIQQYPKTRLLEYRSVCQTG</sequence>
<protein>
    <recommendedName>
        <fullName evidence="1">Peptidase C51 domain-containing protein</fullName>
    </recommendedName>
</protein>
<dbReference type="Proteomes" id="UP000050827">
    <property type="component" value="Unassembled WGS sequence"/>
</dbReference>
<dbReference type="Pfam" id="PF05257">
    <property type="entry name" value="CHAP"/>
    <property type="match status" value="1"/>
</dbReference>
<dbReference type="STRING" id="346185.AAY42_10060"/>
<evidence type="ECO:0000313" key="2">
    <source>
        <dbReference type="EMBL" id="KQC30182.1"/>
    </source>
</evidence>
<dbReference type="NCBIfam" id="TIGR02594">
    <property type="entry name" value="TIGR02594 family protein"/>
    <property type="match status" value="1"/>
</dbReference>
<comment type="caution">
    <text evidence="2">The sequence shown here is derived from an EMBL/GenBank/DDBJ whole genome shotgun (WGS) entry which is preliminary data.</text>
</comment>
<reference evidence="2 3" key="1">
    <citation type="submission" date="2015-04" db="EMBL/GenBank/DDBJ databases">
        <title>Complete genome of flavobacterium.</title>
        <authorList>
            <person name="Kwon Y.M."/>
            <person name="Kim S.-J."/>
        </authorList>
    </citation>
    <scope>NUCLEOTIDE SEQUENCE [LARGE SCALE GENOMIC DNA]</scope>
    <source>
        <strain evidence="2 3">DK169</strain>
    </source>
</reference>
<organism evidence="2 3">
    <name type="scientific">Flagellimonas eckloniae</name>
    <dbReference type="NCBI Taxonomy" id="346185"/>
    <lineage>
        <taxon>Bacteria</taxon>
        <taxon>Pseudomonadati</taxon>
        <taxon>Bacteroidota</taxon>
        <taxon>Flavobacteriia</taxon>
        <taxon>Flavobacteriales</taxon>
        <taxon>Flavobacteriaceae</taxon>
        <taxon>Flagellimonas</taxon>
    </lineage>
</organism>